<dbReference type="Proteomes" id="UP001500827">
    <property type="component" value="Unassembled WGS sequence"/>
</dbReference>
<sequence length="157" mass="18109">MERRQTRMPRQWLIADERNAAGLPVLLRKLPRDAGVIFLFVDAPKTERRKLLAGVRRIARRRNLILLDELAGDAARVHSLPELRRALLARTPLILLSPMFETRSHPEWKPLPRMRAATFTRLARRRLGALGGMNEKRFAKVATLGFQAWAAIDRFRT</sequence>
<dbReference type="EMBL" id="BAABBM010000001">
    <property type="protein sequence ID" value="GAA3899417.1"/>
    <property type="molecule type" value="Genomic_DNA"/>
</dbReference>
<evidence type="ECO:0000313" key="1">
    <source>
        <dbReference type="EMBL" id="GAA3899417.1"/>
    </source>
</evidence>
<evidence type="ECO:0000313" key="2">
    <source>
        <dbReference type="Proteomes" id="UP001500827"/>
    </source>
</evidence>
<reference evidence="2" key="1">
    <citation type="journal article" date="2019" name="Int. J. Syst. Evol. Microbiol.">
        <title>The Global Catalogue of Microorganisms (GCM) 10K type strain sequencing project: providing services to taxonomists for standard genome sequencing and annotation.</title>
        <authorList>
            <consortium name="The Broad Institute Genomics Platform"/>
            <consortium name="The Broad Institute Genome Sequencing Center for Infectious Disease"/>
            <person name="Wu L."/>
            <person name="Ma J."/>
        </authorList>
    </citation>
    <scope>NUCLEOTIDE SEQUENCE [LARGE SCALE GENOMIC DNA]</scope>
    <source>
        <strain evidence="2">JCM 17543</strain>
    </source>
</reference>
<dbReference type="Gene3D" id="3.20.20.70">
    <property type="entry name" value="Aldolase class I"/>
    <property type="match status" value="1"/>
</dbReference>
<organism evidence="1 2">
    <name type="scientific">Sphingomonas limnosediminicola</name>
    <dbReference type="NCBI Taxonomy" id="940133"/>
    <lineage>
        <taxon>Bacteria</taxon>
        <taxon>Pseudomonadati</taxon>
        <taxon>Pseudomonadota</taxon>
        <taxon>Alphaproteobacteria</taxon>
        <taxon>Sphingomonadales</taxon>
        <taxon>Sphingomonadaceae</taxon>
        <taxon>Sphingomonas</taxon>
    </lineage>
</organism>
<proteinExistence type="predicted"/>
<comment type="caution">
    <text evidence="1">The sequence shown here is derived from an EMBL/GenBank/DDBJ whole genome shotgun (WGS) entry which is preliminary data.</text>
</comment>
<keyword evidence="2" id="KW-1185">Reference proteome</keyword>
<dbReference type="InterPro" id="IPR036206">
    <property type="entry name" value="ThiamineP_synth_sf"/>
</dbReference>
<name>A0ABP7LFL8_9SPHN</name>
<dbReference type="InterPro" id="IPR013785">
    <property type="entry name" value="Aldolase_TIM"/>
</dbReference>
<dbReference type="SUPFAM" id="SSF51391">
    <property type="entry name" value="Thiamin phosphate synthase"/>
    <property type="match status" value="1"/>
</dbReference>
<gene>
    <name evidence="1" type="ORF">GCM10022276_17800</name>
</gene>
<accession>A0ABP7LFL8</accession>
<protein>
    <submittedName>
        <fullName evidence="1">Uncharacterized protein</fullName>
    </submittedName>
</protein>